<evidence type="ECO:0000256" key="1">
    <source>
        <dbReference type="SAM" id="Coils"/>
    </source>
</evidence>
<gene>
    <name evidence="4" type="ORF">UFOVP1066_107</name>
    <name evidence="5" type="ORF">UFOVP1315_8</name>
    <name evidence="6" type="ORF">UFOVP1421_191</name>
    <name evidence="7" type="ORF">UFOVP1525_201</name>
    <name evidence="3" type="ORF">UFOVP909_164</name>
</gene>
<dbReference type="EMBL" id="LR796861">
    <property type="protein sequence ID" value="CAB4170880.1"/>
    <property type="molecule type" value="Genomic_DNA"/>
</dbReference>
<dbReference type="InterPro" id="IPR057966">
    <property type="entry name" value="T4_SCAF"/>
</dbReference>
<feature type="region of interest" description="Disordered" evidence="2">
    <location>
        <begin position="16"/>
        <end position="92"/>
    </location>
</feature>
<organism evidence="4">
    <name type="scientific">uncultured Caudovirales phage</name>
    <dbReference type="NCBI Taxonomy" id="2100421"/>
    <lineage>
        <taxon>Viruses</taxon>
        <taxon>Duplodnaviria</taxon>
        <taxon>Heunggongvirae</taxon>
        <taxon>Uroviricota</taxon>
        <taxon>Caudoviricetes</taxon>
        <taxon>Peduoviridae</taxon>
        <taxon>Maltschvirus</taxon>
        <taxon>Maltschvirus maltsch</taxon>
    </lineage>
</organism>
<dbReference type="EMBL" id="LR797019">
    <property type="protein sequence ID" value="CAB4182004.1"/>
    <property type="molecule type" value="Genomic_DNA"/>
</dbReference>
<proteinExistence type="predicted"/>
<dbReference type="Pfam" id="PF25623">
    <property type="entry name" value="T4_CASP"/>
    <property type="match status" value="1"/>
</dbReference>
<reference evidence="4" key="1">
    <citation type="submission" date="2020-05" db="EMBL/GenBank/DDBJ databases">
        <authorList>
            <person name="Chiriac C."/>
            <person name="Salcher M."/>
            <person name="Ghai R."/>
            <person name="Kavagutti S V."/>
        </authorList>
    </citation>
    <scope>NUCLEOTIDE SEQUENCE</scope>
</reference>
<feature type="coiled-coil region" evidence="1">
    <location>
        <begin position="219"/>
        <end position="246"/>
    </location>
</feature>
<name>A0A6J5QR06_9CAUD</name>
<keyword evidence="1" id="KW-0175">Coiled coil</keyword>
<evidence type="ECO:0000313" key="4">
    <source>
        <dbReference type="EMBL" id="CAB4182004.1"/>
    </source>
</evidence>
<protein>
    <submittedName>
        <fullName evidence="4">Prohead core protein</fullName>
    </submittedName>
</protein>
<dbReference type="EMBL" id="LR797272">
    <property type="protein sequence ID" value="CAB4197379.1"/>
    <property type="molecule type" value="Genomic_DNA"/>
</dbReference>
<evidence type="ECO:0000313" key="7">
    <source>
        <dbReference type="EMBL" id="CAB5238697.1"/>
    </source>
</evidence>
<dbReference type="EMBL" id="LR798454">
    <property type="protein sequence ID" value="CAB5238697.1"/>
    <property type="molecule type" value="Genomic_DNA"/>
</dbReference>
<evidence type="ECO:0000313" key="6">
    <source>
        <dbReference type="EMBL" id="CAB4211584.1"/>
    </source>
</evidence>
<evidence type="ECO:0000313" key="3">
    <source>
        <dbReference type="EMBL" id="CAB4170880.1"/>
    </source>
</evidence>
<sequence length="342" mass="37527">MSIEQKIAEILAESKQLDEFKVQGTEGGTDSGKDGAQAGNQAVIRDASNNVPNGGETPNPDNARNNVDDEKEAEGGTSKKSNPVTAKAEAGDQAVIRTGTSVKEDIDALMAGEELSEEFRQKAETIFEAAVMTRVKSELARIEEEFESKLAEQVAQNTEGLVEQVDGYLGYIAEQWMTQNEIALERGMKSDILEGFIGGLKNLFEEHYIDIPEEKFDVLGEMESKIDELEAKLNEQVAANIELSKTLAESNRAEIVKTVSEGLTDTETEKFMSLVEELSYEDQTSFETKVKTIRENYFTTKGSTEIKSVVTDAPVEALTEGVSKKLDPTMSAYAAQLNKLNK</sequence>
<dbReference type="EMBL" id="LR797375">
    <property type="protein sequence ID" value="CAB4211584.1"/>
    <property type="molecule type" value="Genomic_DNA"/>
</dbReference>
<evidence type="ECO:0000256" key="2">
    <source>
        <dbReference type="SAM" id="MobiDB-lite"/>
    </source>
</evidence>
<accession>A0A6J5QR06</accession>
<evidence type="ECO:0000313" key="5">
    <source>
        <dbReference type="EMBL" id="CAB4197379.1"/>
    </source>
</evidence>